<evidence type="ECO:0000256" key="6">
    <source>
        <dbReference type="ARBA" id="ARBA00070406"/>
    </source>
</evidence>
<dbReference type="Gene3D" id="1.10.10.10">
    <property type="entry name" value="Winged helix-like DNA-binding domain superfamily/Winged helix DNA-binding domain"/>
    <property type="match status" value="1"/>
</dbReference>
<evidence type="ECO:0000313" key="9">
    <source>
        <dbReference type="EMBL" id="MBA2890087.1"/>
    </source>
</evidence>
<dbReference type="GO" id="GO:0003700">
    <property type="term" value="F:DNA-binding transcription factor activity"/>
    <property type="evidence" value="ECO:0007669"/>
    <property type="project" value="TreeGrafter"/>
</dbReference>
<dbReference type="GO" id="GO:0006071">
    <property type="term" value="P:glycerol metabolic process"/>
    <property type="evidence" value="ECO:0007669"/>
    <property type="project" value="UniProtKB-KW"/>
</dbReference>
<dbReference type="Pfam" id="PF09339">
    <property type="entry name" value="HTH_IclR"/>
    <property type="match status" value="1"/>
</dbReference>
<evidence type="ECO:0000256" key="1">
    <source>
        <dbReference type="ARBA" id="ARBA00022798"/>
    </source>
</evidence>
<dbReference type="InterPro" id="IPR014757">
    <property type="entry name" value="Tscrpt_reg_IclR_C"/>
</dbReference>
<dbReference type="GO" id="GO:0045892">
    <property type="term" value="P:negative regulation of DNA-templated transcription"/>
    <property type="evidence" value="ECO:0007669"/>
    <property type="project" value="TreeGrafter"/>
</dbReference>
<evidence type="ECO:0000256" key="4">
    <source>
        <dbReference type="ARBA" id="ARBA00023163"/>
    </source>
</evidence>
<comment type="caution">
    <text evidence="9">The sequence shown here is derived from an EMBL/GenBank/DDBJ whole genome shotgun (WGS) entry which is preliminary data.</text>
</comment>
<evidence type="ECO:0000256" key="2">
    <source>
        <dbReference type="ARBA" id="ARBA00023015"/>
    </source>
</evidence>
<dbReference type="AlphaFoldDB" id="A0A7W0CFJ0"/>
<protein>
    <recommendedName>
        <fullName evidence="6">Glycerol operon regulatory protein</fullName>
    </recommendedName>
</protein>
<dbReference type="InterPro" id="IPR050707">
    <property type="entry name" value="HTH_MetabolicPath_Reg"/>
</dbReference>
<gene>
    <name evidence="9" type="ORF">HNR30_001422</name>
</gene>
<dbReference type="Proteomes" id="UP000530928">
    <property type="component" value="Unassembled WGS sequence"/>
</dbReference>
<dbReference type="PANTHER" id="PTHR30136:SF24">
    <property type="entry name" value="HTH-TYPE TRANSCRIPTIONAL REPRESSOR ALLR"/>
    <property type="match status" value="1"/>
</dbReference>
<evidence type="ECO:0000259" key="7">
    <source>
        <dbReference type="PROSITE" id="PS51077"/>
    </source>
</evidence>
<dbReference type="SMART" id="SM00346">
    <property type="entry name" value="HTH_ICLR"/>
    <property type="match status" value="1"/>
</dbReference>
<dbReference type="SUPFAM" id="SSF46785">
    <property type="entry name" value="Winged helix' DNA-binding domain"/>
    <property type="match status" value="1"/>
</dbReference>
<keyword evidence="4" id="KW-0804">Transcription</keyword>
<accession>A0A7W0CFJ0</accession>
<keyword evidence="2" id="KW-0805">Transcription regulation</keyword>
<feature type="domain" description="IclR-ED" evidence="8">
    <location>
        <begin position="82"/>
        <end position="263"/>
    </location>
</feature>
<organism evidence="9 10">
    <name type="scientific">Nonomuraea soli</name>
    <dbReference type="NCBI Taxonomy" id="1032476"/>
    <lineage>
        <taxon>Bacteria</taxon>
        <taxon>Bacillati</taxon>
        <taxon>Actinomycetota</taxon>
        <taxon>Actinomycetes</taxon>
        <taxon>Streptosporangiales</taxon>
        <taxon>Streptosporangiaceae</taxon>
        <taxon>Nonomuraea</taxon>
    </lineage>
</organism>
<feature type="domain" description="HTH iclR-type" evidence="7">
    <location>
        <begin position="20"/>
        <end position="81"/>
    </location>
</feature>
<comment type="function">
    <text evidence="5">May be an activator protein for the gylABX operon.</text>
</comment>
<proteinExistence type="predicted"/>
<evidence type="ECO:0000313" key="10">
    <source>
        <dbReference type="Proteomes" id="UP000530928"/>
    </source>
</evidence>
<evidence type="ECO:0000256" key="3">
    <source>
        <dbReference type="ARBA" id="ARBA00023125"/>
    </source>
</evidence>
<evidence type="ECO:0000256" key="5">
    <source>
        <dbReference type="ARBA" id="ARBA00058938"/>
    </source>
</evidence>
<dbReference type="SUPFAM" id="SSF55781">
    <property type="entry name" value="GAF domain-like"/>
    <property type="match status" value="1"/>
</dbReference>
<dbReference type="InterPro" id="IPR029016">
    <property type="entry name" value="GAF-like_dom_sf"/>
</dbReference>
<dbReference type="Gene3D" id="3.30.450.40">
    <property type="match status" value="1"/>
</dbReference>
<dbReference type="InterPro" id="IPR036390">
    <property type="entry name" value="WH_DNA-bd_sf"/>
</dbReference>
<keyword evidence="10" id="KW-1185">Reference proteome</keyword>
<sequence>MDEILYSERMGENSGGTQPVKSAARALDILEDLAANGPASLHVLATRMGLPKSSLHALLRTMQARGWIETDATDTLYALGIHSLLVGSAYLDGDLIVGRTAPLLDELARATGETVHLARLEGGHVVYTAKRESVHPLRMFSAVGRRLPVYSTALGRAILAEMDDERARALLPAVLDPVTPHTNTDPERLIGLLAEVRRDGYAVEHEESCIGLACIAVALPFTQPGRYAISVSVPLARLDDESRKNVVEQLLAARQSLEHQPFSRKS</sequence>
<name>A0A7W0CFJ0_9ACTN</name>
<dbReference type="Pfam" id="PF01614">
    <property type="entry name" value="IclR_C"/>
    <property type="match status" value="1"/>
</dbReference>
<dbReference type="GO" id="GO:0003677">
    <property type="term" value="F:DNA binding"/>
    <property type="evidence" value="ECO:0007669"/>
    <property type="project" value="UniProtKB-KW"/>
</dbReference>
<dbReference type="RefSeq" id="WP_312894272.1">
    <property type="nucleotide sequence ID" value="NZ_BAABAM010000001.1"/>
</dbReference>
<dbReference type="InterPro" id="IPR005471">
    <property type="entry name" value="Tscrpt_reg_IclR_N"/>
</dbReference>
<evidence type="ECO:0000259" key="8">
    <source>
        <dbReference type="PROSITE" id="PS51078"/>
    </source>
</evidence>
<keyword evidence="3 9" id="KW-0238">DNA-binding</keyword>
<dbReference type="PROSITE" id="PS51078">
    <property type="entry name" value="ICLR_ED"/>
    <property type="match status" value="1"/>
</dbReference>
<dbReference type="PROSITE" id="PS51077">
    <property type="entry name" value="HTH_ICLR"/>
    <property type="match status" value="1"/>
</dbReference>
<dbReference type="FunFam" id="1.10.10.10:FF:000056">
    <property type="entry name" value="IclR family transcriptional regulator"/>
    <property type="match status" value="1"/>
</dbReference>
<reference evidence="9 10" key="1">
    <citation type="submission" date="2020-07" db="EMBL/GenBank/DDBJ databases">
        <title>Genomic Encyclopedia of Type Strains, Phase IV (KMG-IV): sequencing the most valuable type-strain genomes for metagenomic binning, comparative biology and taxonomic classification.</title>
        <authorList>
            <person name="Goeker M."/>
        </authorList>
    </citation>
    <scope>NUCLEOTIDE SEQUENCE [LARGE SCALE GENOMIC DNA]</scope>
    <source>
        <strain evidence="9 10">DSM 45533</strain>
    </source>
</reference>
<dbReference type="PANTHER" id="PTHR30136">
    <property type="entry name" value="HELIX-TURN-HELIX TRANSCRIPTIONAL REGULATOR, ICLR FAMILY"/>
    <property type="match status" value="1"/>
</dbReference>
<dbReference type="InterPro" id="IPR036388">
    <property type="entry name" value="WH-like_DNA-bd_sf"/>
</dbReference>
<keyword evidence="1" id="KW-0319">Glycerol metabolism</keyword>
<dbReference type="EMBL" id="JACDUR010000001">
    <property type="protein sequence ID" value="MBA2890087.1"/>
    <property type="molecule type" value="Genomic_DNA"/>
</dbReference>